<feature type="compositionally biased region" description="Polar residues" evidence="1">
    <location>
        <begin position="304"/>
        <end position="314"/>
    </location>
</feature>
<feature type="compositionally biased region" description="Acidic residues" evidence="1">
    <location>
        <begin position="210"/>
        <end position="234"/>
    </location>
</feature>
<dbReference type="PANTHER" id="PTHR47550">
    <property type="entry name" value="DUAL SPECIFICITY PROTEIN PHOSPHATASE PPS1"/>
    <property type="match status" value="1"/>
</dbReference>
<evidence type="ECO:0000313" key="2">
    <source>
        <dbReference type="EMBL" id="KAL0567350.1"/>
    </source>
</evidence>
<feature type="non-terminal residue" evidence="2">
    <location>
        <position position="1147"/>
    </location>
</feature>
<feature type="compositionally biased region" description="Basic and acidic residues" evidence="1">
    <location>
        <begin position="1081"/>
        <end position="1121"/>
    </location>
</feature>
<feature type="region of interest" description="Disordered" evidence="1">
    <location>
        <begin position="820"/>
        <end position="868"/>
    </location>
</feature>
<feature type="compositionally biased region" description="Low complexity" evidence="1">
    <location>
        <begin position="608"/>
        <end position="621"/>
    </location>
</feature>
<dbReference type="Proteomes" id="UP001465976">
    <property type="component" value="Unassembled WGS sequence"/>
</dbReference>
<feature type="compositionally biased region" description="Low complexity" evidence="1">
    <location>
        <begin position="333"/>
        <end position="347"/>
    </location>
</feature>
<accession>A0ABR3EWS6</accession>
<gene>
    <name evidence="2" type="primary">PPS1</name>
    <name evidence="2" type="ORF">V5O48_014643</name>
</gene>
<keyword evidence="3" id="KW-1185">Reference proteome</keyword>
<dbReference type="InterPro" id="IPR053239">
    <property type="entry name" value="Dual_spec_PTase"/>
</dbReference>
<organism evidence="2 3">
    <name type="scientific">Marasmius crinis-equi</name>
    <dbReference type="NCBI Taxonomy" id="585013"/>
    <lineage>
        <taxon>Eukaryota</taxon>
        <taxon>Fungi</taxon>
        <taxon>Dikarya</taxon>
        <taxon>Basidiomycota</taxon>
        <taxon>Agaricomycotina</taxon>
        <taxon>Agaricomycetes</taxon>
        <taxon>Agaricomycetidae</taxon>
        <taxon>Agaricales</taxon>
        <taxon>Marasmiineae</taxon>
        <taxon>Marasmiaceae</taxon>
        <taxon>Marasmius</taxon>
    </lineage>
</organism>
<feature type="region of interest" description="Disordered" evidence="1">
    <location>
        <begin position="333"/>
        <end position="417"/>
    </location>
</feature>
<feature type="region of interest" description="Disordered" evidence="1">
    <location>
        <begin position="883"/>
        <end position="968"/>
    </location>
</feature>
<dbReference type="PANTHER" id="PTHR47550:SF1">
    <property type="entry name" value="DUAL SPECIFICITY PROTEIN PHOSPHATASE PPS1"/>
    <property type="match status" value="1"/>
</dbReference>
<feature type="compositionally biased region" description="Low complexity" evidence="1">
    <location>
        <begin position="839"/>
        <end position="868"/>
    </location>
</feature>
<comment type="caution">
    <text evidence="2">The sequence shown here is derived from an EMBL/GenBank/DDBJ whole genome shotgun (WGS) entry which is preliminary data.</text>
</comment>
<dbReference type="EMBL" id="JBAHYK010001608">
    <property type="protein sequence ID" value="KAL0567350.1"/>
    <property type="molecule type" value="Genomic_DNA"/>
</dbReference>
<feature type="compositionally biased region" description="Low complexity" evidence="1">
    <location>
        <begin position="911"/>
        <end position="930"/>
    </location>
</feature>
<feature type="compositionally biased region" description="Polar residues" evidence="1">
    <location>
        <begin position="56"/>
        <end position="75"/>
    </location>
</feature>
<feature type="region of interest" description="Disordered" evidence="1">
    <location>
        <begin position="606"/>
        <end position="632"/>
    </location>
</feature>
<feature type="region of interest" description="Disordered" evidence="1">
    <location>
        <begin position="1081"/>
        <end position="1147"/>
    </location>
</feature>
<protein>
    <submittedName>
        <fullName evidence="2">Tyrosine/serine/threonine protein phosphatase pps1</fullName>
    </submittedName>
</protein>
<feature type="compositionally biased region" description="Low complexity" evidence="1">
    <location>
        <begin position="937"/>
        <end position="953"/>
    </location>
</feature>
<reference evidence="2 3" key="1">
    <citation type="submission" date="2024-02" db="EMBL/GenBank/DDBJ databases">
        <title>A draft genome for the cacao thread blight pathogen Marasmius crinis-equi.</title>
        <authorList>
            <person name="Cohen S.P."/>
            <person name="Baruah I.K."/>
            <person name="Amoako-Attah I."/>
            <person name="Bukari Y."/>
            <person name="Meinhardt L.W."/>
            <person name="Bailey B.A."/>
        </authorList>
    </citation>
    <scope>NUCLEOTIDE SEQUENCE [LARGE SCALE GENOMIC DNA]</scope>
    <source>
        <strain evidence="2 3">GH-76</strain>
    </source>
</reference>
<evidence type="ECO:0000256" key="1">
    <source>
        <dbReference type="SAM" id="MobiDB-lite"/>
    </source>
</evidence>
<sequence length="1147" mass="123899">MQATLAVNDMHGLKYPANFLDSLEKIAPFPTPRTASVPPDAKNDEHSATPALPNVVTKSPTPLASPTGSPILSSDTDPKLGSPEIPADSVNKDTKPTESGSDGSNIYLLSASAFSQLHQSHLLNPPPDNVLFPFLHGLEGGNEALCGFFLGGGVGGTSAATARRKVTVPPYRGLLWVICEDDLDSPGKDLRCLVHPQDHELGIYGLTPPDYDEDSDSYFSSEDDLDDLDEEETSSESFSTEENGAAMDVDVAINDSSSPLGDPSNDDPDDPNSATYMHPVAHRPAPMTKPTLNTRDLPMDMEMPTSSSFTSTASEDIEMSMDVESLRGIESATSPHTTSITTPATSPSTPPTSPTKSRRDRKRSQSQQPQPSAPILTCTFRPHQLLRRIPRAAPPKNLKRENSPISPSAPPRVGSGTDFEQGYVQVKMEVNEDEEDMLVAPSGQEQLEEWSAQDPDWEYHLTPLSVPDGISLRNFGCQVAILASLCDIVVYSPAGKSPNAQRLAAQFREAVERKRRERIANGHPSETLPTYNVFVLDAGAEEIRKSDLLAPMCIRVKEGGAGAGRFTNDDEVGWLGKGIVSPSPRLATDYFGDANVKNGEAMDLDQPLSASSSLESQGSGSKTLQSNPLPANTVDFAQREREEMRELTRASEIIRVPVTKRVAKDAGEEKPAEDVEVTGEMWLGNVNDVPLPVDTYSCHTNGGMELEGLEGADLEIKEWERLSTSQPPPSNPLGFDICIECHDAAPLPSKDHIRMVEDRVGAMERAWQSNQSSGSVPRPPPTAANIIHLPFPSSPAASTSNVKEVVGIINWLGGLVGVGEDWEDDVPEPSSPEQASPVSIASPTSSIDSPSSVSASSSSSSTKPISTSWSSFIPIPTFPISWSSGSSTKTQEPCPAPKDSVPNPSAPPTTPGGSNTTSTPGSVTPGTMTPRTRSFTSPAAANSPSPGPTSSAAKNPYPTVQSLKQKNKRRWSRPLKVLIYSSDGYTESSVPALCLLMAFGVYGNAGRVPTLERVDQSHAGREMRGMSLPEAYLQLQLGDKTKMGEGKKKYGRSFFVYQGDLSLLRKVETELDRERKAKLREMEEKEKEKKRKEEWGRRQEERRGSVHLERERERIKKEREGSVGPADTASSSGRKGLFSSFGTNVNP</sequence>
<feature type="region of interest" description="Disordered" evidence="1">
    <location>
        <begin position="204"/>
        <end position="314"/>
    </location>
</feature>
<evidence type="ECO:0000313" key="3">
    <source>
        <dbReference type="Proteomes" id="UP001465976"/>
    </source>
</evidence>
<feature type="region of interest" description="Disordered" evidence="1">
    <location>
        <begin position="29"/>
        <end position="102"/>
    </location>
</feature>
<feature type="compositionally biased region" description="Low complexity" evidence="1">
    <location>
        <begin position="254"/>
        <end position="263"/>
    </location>
</feature>
<proteinExistence type="predicted"/>
<name>A0ABR3EWS6_9AGAR</name>